<evidence type="ECO:0000256" key="1">
    <source>
        <dbReference type="ARBA" id="ARBA00004651"/>
    </source>
</evidence>
<dbReference type="HOGENOM" id="CLU_007946_1_0_4"/>
<dbReference type="GO" id="GO:0015496">
    <property type="term" value="F:putrescine:ornithine antiporter activity"/>
    <property type="evidence" value="ECO:0007669"/>
    <property type="project" value="InterPro"/>
</dbReference>
<dbReference type="Pfam" id="PF13520">
    <property type="entry name" value="AA_permease_2"/>
    <property type="match status" value="1"/>
</dbReference>
<dbReference type="InterPro" id="IPR027566">
    <property type="entry name" value="Symport/antiport_PotE"/>
</dbReference>
<keyword evidence="6" id="KW-0813">Transport</keyword>
<evidence type="ECO:0000256" key="6">
    <source>
        <dbReference type="HAMAP-Rule" id="MF_02073"/>
    </source>
</evidence>
<evidence type="ECO:0000256" key="3">
    <source>
        <dbReference type="ARBA" id="ARBA00022692"/>
    </source>
</evidence>
<evidence type="ECO:0000256" key="4">
    <source>
        <dbReference type="ARBA" id="ARBA00022989"/>
    </source>
</evidence>
<dbReference type="GO" id="GO:0005886">
    <property type="term" value="C:plasma membrane"/>
    <property type="evidence" value="ECO:0007669"/>
    <property type="project" value="UniProtKB-SubCell"/>
</dbReference>
<dbReference type="STRING" id="1203554.HMPREF1476_01706"/>
<feature type="transmembrane region" description="Helical" evidence="6">
    <location>
        <begin position="37"/>
        <end position="57"/>
    </location>
</feature>
<feature type="transmembrane region" description="Helical" evidence="6">
    <location>
        <begin position="88"/>
        <end position="113"/>
    </location>
</feature>
<accession>S3BGE5</accession>
<evidence type="ECO:0000313" key="7">
    <source>
        <dbReference type="EMBL" id="EPD98415.1"/>
    </source>
</evidence>
<keyword evidence="4 6" id="KW-1133">Transmembrane helix</keyword>
<keyword evidence="8" id="KW-1185">Reference proteome</keyword>
<feature type="transmembrane region" description="Helical" evidence="6">
    <location>
        <begin position="349"/>
        <end position="372"/>
    </location>
</feature>
<dbReference type="AlphaFoldDB" id="S3BGE5"/>
<dbReference type="NCBIfam" id="NF007938">
    <property type="entry name" value="PRK10655.1"/>
    <property type="match status" value="1"/>
</dbReference>
<feature type="transmembrane region" description="Helical" evidence="6">
    <location>
        <begin position="12"/>
        <end position="31"/>
    </location>
</feature>
<reference evidence="7 8" key="1">
    <citation type="submission" date="2013-04" db="EMBL/GenBank/DDBJ databases">
        <title>The Genome Sequence of Sutterella wadsworthensis HGA0223.</title>
        <authorList>
            <consortium name="The Broad Institute Genomics Platform"/>
            <person name="Earl A."/>
            <person name="Ward D."/>
            <person name="Feldgarden M."/>
            <person name="Gevers D."/>
            <person name="Schmidt T.M."/>
            <person name="Dover J."/>
            <person name="Dai D."/>
            <person name="Walker B."/>
            <person name="Young S."/>
            <person name="Zeng Q."/>
            <person name="Gargeya S."/>
            <person name="Fitzgerald M."/>
            <person name="Haas B."/>
            <person name="Abouelleil A."/>
            <person name="Allen A.W."/>
            <person name="Alvarado L."/>
            <person name="Arachchi H.M."/>
            <person name="Berlin A.M."/>
            <person name="Chapman S.B."/>
            <person name="Gainer-Dewar J."/>
            <person name="Goldberg J."/>
            <person name="Griggs A."/>
            <person name="Gujja S."/>
            <person name="Hansen M."/>
            <person name="Howarth C."/>
            <person name="Imamovic A."/>
            <person name="Ireland A."/>
            <person name="Larimer J."/>
            <person name="McCowan C."/>
            <person name="Murphy C."/>
            <person name="Pearson M."/>
            <person name="Poon T.W."/>
            <person name="Priest M."/>
            <person name="Roberts A."/>
            <person name="Saif S."/>
            <person name="Shea T."/>
            <person name="Sisk P."/>
            <person name="Sykes S."/>
            <person name="Wortman J."/>
            <person name="Nusbaum C."/>
            <person name="Birren B."/>
        </authorList>
    </citation>
    <scope>NUCLEOTIDE SEQUENCE [LARGE SCALE GENOMIC DNA]</scope>
    <source>
        <strain evidence="7 8">HGA0223</strain>
    </source>
</reference>
<dbReference type="Gene3D" id="1.20.1740.10">
    <property type="entry name" value="Amino acid/polyamine transporter I"/>
    <property type="match status" value="1"/>
</dbReference>
<dbReference type="eggNOG" id="COG0531">
    <property type="taxonomic scope" value="Bacteria"/>
</dbReference>
<dbReference type="InterPro" id="IPR050367">
    <property type="entry name" value="APC_superfamily"/>
</dbReference>
<dbReference type="InterPro" id="IPR002293">
    <property type="entry name" value="AA/rel_permease1"/>
</dbReference>
<feature type="transmembrane region" description="Helical" evidence="6">
    <location>
        <begin position="185"/>
        <end position="204"/>
    </location>
</feature>
<sequence>MTKFKMNRTQFMLLTALNMLGSGILMLPAKVAQVGGIGLLSWFVVCLAAVAMAYAFANCGIYSKYRLGGLGAIAENAFGMPGSFLTNYIYAFSVVIANVAIATTAVGYLLGIFGIQADLGVVQCLTIALLWLSTLVNFAGVKAMGRLSAVTIWGILIPLLFLICAAPFSFDAQLFAQNWNPRDLSMQTAVTATAPMMFWAFLGLESACANDDSVDNPEKSVPKAVLAATLAVAVIYVGSTTLTAGLLPESELVDSGAPLFVIFVSLFGSTASRILAVLLFLACVGSLVTWQFTMYRVFMTSARLGYFPALFKRVGRTGVPYMGLFILCIIQTLLVPFMPVSNLFSQFDLLVDISVITNVFPYFLCMAATFVVVRRAGLQGVKKVCVEAAALGSLIFIGWYFSLMDGDVMKFATIVFFLGIAFYGLFVAKDGSTELPEQ</sequence>
<dbReference type="PANTHER" id="PTHR42770">
    <property type="entry name" value="AMINO ACID TRANSPORTER-RELATED"/>
    <property type="match status" value="1"/>
</dbReference>
<feature type="transmembrane region" description="Helical" evidence="6">
    <location>
        <begin position="119"/>
        <end position="138"/>
    </location>
</feature>
<keyword evidence="2 6" id="KW-1003">Cell membrane</keyword>
<comment type="similarity">
    <text evidence="6">Belongs to the amino acid-polyamine-organocation (APC) superfamily. Basic amino acid/polyamine antiporter (APA) (TC 2.A.3.2) family.</text>
</comment>
<keyword evidence="3 6" id="KW-0812">Transmembrane</keyword>
<dbReference type="Proteomes" id="UP000014400">
    <property type="component" value="Unassembled WGS sequence"/>
</dbReference>
<dbReference type="PIRSF" id="PIRSF006060">
    <property type="entry name" value="AA_transporter"/>
    <property type="match status" value="1"/>
</dbReference>
<organism evidence="7 8">
    <name type="scientific">Sutterella wadsworthensis HGA0223</name>
    <dbReference type="NCBI Taxonomy" id="1203554"/>
    <lineage>
        <taxon>Bacteria</taxon>
        <taxon>Pseudomonadati</taxon>
        <taxon>Pseudomonadota</taxon>
        <taxon>Betaproteobacteria</taxon>
        <taxon>Burkholderiales</taxon>
        <taxon>Sutterellaceae</taxon>
        <taxon>Sutterella</taxon>
    </lineage>
</organism>
<feature type="transmembrane region" description="Helical" evidence="6">
    <location>
        <begin position="150"/>
        <end position="170"/>
    </location>
</feature>
<name>S3BGE5_9BURK</name>
<comment type="subcellular location">
    <subcellularLocation>
        <location evidence="6">Cell inner membrane</location>
        <topology evidence="6">Multi-pass membrane protein</topology>
    </subcellularLocation>
    <subcellularLocation>
        <location evidence="1">Cell membrane</location>
        <topology evidence="1">Multi-pass membrane protein</topology>
    </subcellularLocation>
</comment>
<keyword evidence="5 6" id="KW-0472">Membrane</keyword>
<gene>
    <name evidence="7" type="ORF">HMPREF1476_01706</name>
</gene>
<proteinExistence type="inferred from homology"/>
<evidence type="ECO:0000313" key="8">
    <source>
        <dbReference type="Proteomes" id="UP000014400"/>
    </source>
</evidence>
<feature type="transmembrane region" description="Helical" evidence="6">
    <location>
        <begin position="408"/>
        <end position="428"/>
    </location>
</feature>
<comment type="caution">
    <text evidence="7">The sequence shown here is derived from an EMBL/GenBank/DDBJ whole genome shotgun (WGS) entry which is preliminary data.</text>
</comment>
<dbReference type="RefSeq" id="WP_016474884.1">
    <property type="nucleotide sequence ID" value="NZ_KE150480.1"/>
</dbReference>
<dbReference type="GeneID" id="64060520"/>
<feature type="transmembrane region" description="Helical" evidence="6">
    <location>
        <begin position="384"/>
        <end position="402"/>
    </location>
</feature>
<keyword evidence="6" id="KW-0997">Cell inner membrane</keyword>
<feature type="transmembrane region" description="Helical" evidence="6">
    <location>
        <begin position="225"/>
        <end position="247"/>
    </location>
</feature>
<dbReference type="PANTHER" id="PTHR42770:SF6">
    <property type="entry name" value="PUTRESCINE TRANSPORTER POTE"/>
    <property type="match status" value="1"/>
</dbReference>
<evidence type="ECO:0000256" key="5">
    <source>
        <dbReference type="ARBA" id="ARBA00023136"/>
    </source>
</evidence>
<evidence type="ECO:0000256" key="2">
    <source>
        <dbReference type="ARBA" id="ARBA00022475"/>
    </source>
</evidence>
<dbReference type="PATRIC" id="fig|1203554.3.peg.1789"/>
<dbReference type="EMBL" id="ATCF01000024">
    <property type="protein sequence ID" value="EPD98415.1"/>
    <property type="molecule type" value="Genomic_DNA"/>
</dbReference>
<protein>
    <recommendedName>
        <fullName evidence="6">Putrescine transporter</fullName>
    </recommendedName>
</protein>
<dbReference type="HAMAP" id="MF_02073">
    <property type="entry name" value="Putrescine_transp"/>
    <property type="match status" value="1"/>
</dbReference>
<feature type="transmembrane region" description="Helical" evidence="6">
    <location>
        <begin position="259"/>
        <end position="290"/>
    </location>
</feature>
<feature type="transmembrane region" description="Helical" evidence="6">
    <location>
        <begin position="319"/>
        <end position="337"/>
    </location>
</feature>